<dbReference type="SUPFAM" id="SSF50382">
    <property type="entry name" value="Agglutinin"/>
    <property type="match status" value="1"/>
</dbReference>
<gene>
    <name evidence="2" type="ORF">EJB05_29489</name>
</gene>
<dbReference type="SUPFAM" id="SSF56973">
    <property type="entry name" value="Aerolisin/ETX pore-forming domain"/>
    <property type="match status" value="1"/>
</dbReference>
<dbReference type="Pfam" id="PF07468">
    <property type="entry name" value="Agglutinin"/>
    <property type="match status" value="1"/>
</dbReference>
<dbReference type="InterPro" id="IPR008998">
    <property type="entry name" value="Agglutinin"/>
</dbReference>
<dbReference type="AlphaFoldDB" id="A0A5J9UTH3"/>
<dbReference type="SMART" id="SM00791">
    <property type="entry name" value="Agglutinin"/>
    <property type="match status" value="1"/>
</dbReference>
<dbReference type="InterPro" id="IPR036242">
    <property type="entry name" value="Agglutinin_dom_sf"/>
</dbReference>
<dbReference type="Proteomes" id="UP000324897">
    <property type="component" value="Chromosome 2"/>
</dbReference>
<proteinExistence type="predicted"/>
<organism evidence="2 3">
    <name type="scientific">Eragrostis curvula</name>
    <name type="common">weeping love grass</name>
    <dbReference type="NCBI Taxonomy" id="38414"/>
    <lineage>
        <taxon>Eukaryota</taxon>
        <taxon>Viridiplantae</taxon>
        <taxon>Streptophyta</taxon>
        <taxon>Embryophyta</taxon>
        <taxon>Tracheophyta</taxon>
        <taxon>Spermatophyta</taxon>
        <taxon>Magnoliopsida</taxon>
        <taxon>Liliopsida</taxon>
        <taxon>Poales</taxon>
        <taxon>Poaceae</taxon>
        <taxon>PACMAD clade</taxon>
        <taxon>Chloridoideae</taxon>
        <taxon>Eragrostideae</taxon>
        <taxon>Eragrostidinae</taxon>
        <taxon>Eragrostis</taxon>
    </lineage>
</organism>
<name>A0A5J9UTH3_9POAL</name>
<evidence type="ECO:0000259" key="1">
    <source>
        <dbReference type="SMART" id="SM00791"/>
    </source>
</evidence>
<dbReference type="Gramene" id="TVU26916">
    <property type="protein sequence ID" value="TVU26916"/>
    <property type="gene ID" value="EJB05_29489"/>
</dbReference>
<dbReference type="PANTHER" id="PTHR39244">
    <property type="entry name" value="NATTERIN-4"/>
    <property type="match status" value="1"/>
</dbReference>
<dbReference type="PANTHER" id="PTHR39244:SF5">
    <property type="entry name" value="NATTERIN-3-LIKE"/>
    <property type="match status" value="1"/>
</dbReference>
<dbReference type="InterPro" id="IPR053237">
    <property type="entry name" value="Natterin_C"/>
</dbReference>
<comment type="caution">
    <text evidence="2">The sequence shown here is derived from an EMBL/GenBank/DDBJ whole genome shotgun (WGS) entry which is preliminary data.</text>
</comment>
<dbReference type="EMBL" id="RWGY01000013">
    <property type="protein sequence ID" value="TVU26916.1"/>
    <property type="molecule type" value="Genomic_DNA"/>
</dbReference>
<accession>A0A5J9UTH3</accession>
<feature type="non-terminal residue" evidence="2">
    <location>
        <position position="1"/>
    </location>
</feature>
<evidence type="ECO:0000313" key="3">
    <source>
        <dbReference type="Proteomes" id="UP000324897"/>
    </source>
</evidence>
<keyword evidence="3" id="KW-1185">Reference proteome</keyword>
<sequence>MELEGHDDDQWTGQPTIERNMDKRLPKYVLFKGDNGNYMAAVTPPDTDQVYLQFYVSPEDKLMARCRHTIEYTNDSDGSIRIKSDYYDGMYWKLSPNWIWVNSSDSSDSDSYRNTLFRPVKIGEGTYALQNLGNGNYCHRLTADYKQSCLNASSPSIGREAYLTVEEAVLSRRIYDIQYRTKEAKIHNEKVITLTSREAFNSTTTSDKMTLGLKYTIAKERKWDSSVSMKFGVKTTLQAGIPEVASAGIEIETEFSSSYDWGQSIQETVEESTDYEVTVPPSTKVKVSVVAKQATCDIPFSYTQEDVLTTGETVKTTFNDGIYRGVNSYDVKIEHSLL</sequence>
<dbReference type="OrthoDB" id="4948898at2759"/>
<dbReference type="CDD" id="cd20216">
    <property type="entry name" value="PFM_HFR-2-like"/>
    <property type="match status" value="1"/>
</dbReference>
<evidence type="ECO:0000313" key="2">
    <source>
        <dbReference type="EMBL" id="TVU26916.1"/>
    </source>
</evidence>
<dbReference type="Gene3D" id="2.170.15.10">
    <property type="entry name" value="Proaerolysin, chain A, domain 3"/>
    <property type="match status" value="1"/>
</dbReference>
<feature type="domain" description="Agglutinin" evidence="1">
    <location>
        <begin position="23"/>
        <end position="167"/>
    </location>
</feature>
<protein>
    <recommendedName>
        <fullName evidence="1">Agglutinin domain-containing protein</fullName>
    </recommendedName>
</protein>
<dbReference type="Gene3D" id="2.80.10.50">
    <property type="match status" value="1"/>
</dbReference>
<reference evidence="2 3" key="1">
    <citation type="journal article" date="2019" name="Sci. Rep.">
        <title>A high-quality genome of Eragrostis curvula grass provides insights into Poaceae evolution and supports new strategies to enhance forage quality.</title>
        <authorList>
            <person name="Carballo J."/>
            <person name="Santos B.A.C.M."/>
            <person name="Zappacosta D."/>
            <person name="Garbus I."/>
            <person name="Selva J.P."/>
            <person name="Gallo C.A."/>
            <person name="Diaz A."/>
            <person name="Albertini E."/>
            <person name="Caccamo M."/>
            <person name="Echenique V."/>
        </authorList>
    </citation>
    <scope>NUCLEOTIDE SEQUENCE [LARGE SCALE GENOMIC DNA]</scope>
    <source>
        <strain evidence="3">cv. Victoria</strain>
        <tissue evidence="2">Leaf</tissue>
    </source>
</reference>